<dbReference type="AlphaFoldDB" id="A0A2T0T4B8"/>
<gene>
    <name evidence="1" type="ORF">CLV43_106244</name>
</gene>
<proteinExistence type="predicted"/>
<name>A0A2T0T4B8_9PSEU</name>
<comment type="caution">
    <text evidence="1">The sequence shown here is derived from an EMBL/GenBank/DDBJ whole genome shotgun (WGS) entry which is preliminary data.</text>
</comment>
<evidence type="ECO:0000313" key="1">
    <source>
        <dbReference type="EMBL" id="PRY40507.1"/>
    </source>
</evidence>
<sequence>MNTEKPEINPLSSAAPLHLACAHLRDAWTALRVNGTPHNRSAPYSLGSAGSESQEFIWKAAEFAIVFAADSVLDHLRALALSYEAAARSQTTWSANEWPGVTSYTSARAILEGCALVGWFTNPDIDAEERLRRGARIRLWSLSEEQAGPNPPPKEALKFWREKIEDCGMRFRKYGRGWGIEVDGEPRNYSHQAAIKELVPTIGRKFYHEWSGLAHHVSWAFADWGRMRVNEETSALRFVFKTHADRHVILVSNLAGIVTTAGNSFARYFGRSSDALLAAYEQVFAYLEAEFPHIEAAQRRMDVERDGEH</sequence>
<dbReference type="Proteomes" id="UP000239494">
    <property type="component" value="Unassembled WGS sequence"/>
</dbReference>
<accession>A0A2T0T4B8</accession>
<dbReference type="EMBL" id="PVTF01000006">
    <property type="protein sequence ID" value="PRY40507.1"/>
    <property type="molecule type" value="Genomic_DNA"/>
</dbReference>
<protein>
    <submittedName>
        <fullName evidence="1">Uncharacterized protein</fullName>
    </submittedName>
</protein>
<evidence type="ECO:0000313" key="2">
    <source>
        <dbReference type="Proteomes" id="UP000239494"/>
    </source>
</evidence>
<keyword evidence="2" id="KW-1185">Reference proteome</keyword>
<organism evidence="1 2">
    <name type="scientific">Umezawaea tangerina</name>
    <dbReference type="NCBI Taxonomy" id="84725"/>
    <lineage>
        <taxon>Bacteria</taxon>
        <taxon>Bacillati</taxon>
        <taxon>Actinomycetota</taxon>
        <taxon>Actinomycetes</taxon>
        <taxon>Pseudonocardiales</taxon>
        <taxon>Pseudonocardiaceae</taxon>
        <taxon>Umezawaea</taxon>
    </lineage>
</organism>
<reference evidence="1 2" key="1">
    <citation type="submission" date="2018-03" db="EMBL/GenBank/DDBJ databases">
        <title>Genomic Encyclopedia of Archaeal and Bacterial Type Strains, Phase II (KMG-II): from individual species to whole genera.</title>
        <authorList>
            <person name="Goeker M."/>
        </authorList>
    </citation>
    <scope>NUCLEOTIDE SEQUENCE [LARGE SCALE GENOMIC DNA]</scope>
    <source>
        <strain evidence="1 2">DSM 44720</strain>
    </source>
</reference>